<dbReference type="GO" id="GO:0006432">
    <property type="term" value="P:phenylalanyl-tRNA aminoacylation"/>
    <property type="evidence" value="ECO:0007669"/>
    <property type="project" value="InterPro"/>
</dbReference>
<dbReference type="PANTHER" id="PTHR10947:SF3">
    <property type="entry name" value="LEUCINE-RICH REPEAT-CONTAINING PROTEIN 47"/>
    <property type="match status" value="1"/>
</dbReference>
<accession>A0A8B7N3Q3</accession>
<dbReference type="InterPro" id="IPR001611">
    <property type="entry name" value="Leu-rich_rpt"/>
</dbReference>
<feature type="region of interest" description="Disordered" evidence="3">
    <location>
        <begin position="250"/>
        <end position="271"/>
    </location>
</feature>
<dbReference type="InterPro" id="IPR005146">
    <property type="entry name" value="B3/B4_tRNA-bd"/>
</dbReference>
<keyword evidence="1" id="KW-0433">Leucine-rich repeat</keyword>
<organism evidence="5 6">
    <name type="scientific">Hyalella azteca</name>
    <name type="common">Amphipod</name>
    <dbReference type="NCBI Taxonomy" id="294128"/>
    <lineage>
        <taxon>Eukaryota</taxon>
        <taxon>Metazoa</taxon>
        <taxon>Ecdysozoa</taxon>
        <taxon>Arthropoda</taxon>
        <taxon>Crustacea</taxon>
        <taxon>Multicrustacea</taxon>
        <taxon>Malacostraca</taxon>
        <taxon>Eumalacostraca</taxon>
        <taxon>Peracarida</taxon>
        <taxon>Amphipoda</taxon>
        <taxon>Senticaudata</taxon>
        <taxon>Talitrida</taxon>
        <taxon>Talitroidea</taxon>
        <taxon>Hyalellidae</taxon>
        <taxon>Hyalella</taxon>
    </lineage>
</organism>
<name>A0A8B7N3Q3_HYAAZ</name>
<evidence type="ECO:0000259" key="4">
    <source>
        <dbReference type="SMART" id="SM00873"/>
    </source>
</evidence>
<proteinExistence type="predicted"/>
<keyword evidence="2" id="KW-0677">Repeat</keyword>
<dbReference type="PROSITE" id="PS51450">
    <property type="entry name" value="LRR"/>
    <property type="match status" value="1"/>
</dbReference>
<dbReference type="SMART" id="SM00369">
    <property type="entry name" value="LRR_TYP"/>
    <property type="match status" value="5"/>
</dbReference>
<evidence type="ECO:0000256" key="2">
    <source>
        <dbReference type="ARBA" id="ARBA00022737"/>
    </source>
</evidence>
<dbReference type="GeneID" id="108665926"/>
<dbReference type="KEGG" id="hazt:108665926"/>
<dbReference type="GO" id="GO:0004826">
    <property type="term" value="F:phenylalanine-tRNA ligase activity"/>
    <property type="evidence" value="ECO:0007669"/>
    <property type="project" value="InterPro"/>
</dbReference>
<dbReference type="SMART" id="SM00873">
    <property type="entry name" value="B3_4"/>
    <property type="match status" value="1"/>
</dbReference>
<feature type="domain" description="B3/B4 tRNA-binding" evidence="4">
    <location>
        <begin position="301"/>
        <end position="490"/>
    </location>
</feature>
<dbReference type="GO" id="GO:0003723">
    <property type="term" value="F:RNA binding"/>
    <property type="evidence" value="ECO:0007669"/>
    <property type="project" value="InterPro"/>
</dbReference>
<keyword evidence="5" id="KW-1185">Reference proteome</keyword>
<dbReference type="AlphaFoldDB" id="A0A8B7N3Q3"/>
<dbReference type="SMART" id="SM00364">
    <property type="entry name" value="LRR_BAC"/>
    <property type="match status" value="4"/>
</dbReference>
<dbReference type="InterPro" id="IPR020825">
    <property type="entry name" value="Phe-tRNA_synthase-like_B3/B4"/>
</dbReference>
<evidence type="ECO:0000313" key="6">
    <source>
        <dbReference type="RefSeq" id="XP_018008220.1"/>
    </source>
</evidence>
<evidence type="ECO:0000256" key="1">
    <source>
        <dbReference type="ARBA" id="ARBA00022614"/>
    </source>
</evidence>
<dbReference type="PANTHER" id="PTHR10947">
    <property type="entry name" value="PHENYLALANYL-TRNA SYNTHETASE BETA CHAIN AND LEUCINE-RICH REPEAT-CONTAINING PROTEIN 47"/>
    <property type="match status" value="1"/>
</dbReference>
<dbReference type="InterPro" id="IPR003591">
    <property type="entry name" value="Leu-rich_rpt_typical-subtyp"/>
</dbReference>
<dbReference type="SUPFAM" id="SSF52058">
    <property type="entry name" value="L domain-like"/>
    <property type="match status" value="1"/>
</dbReference>
<reference evidence="6" key="1">
    <citation type="submission" date="2025-08" db="UniProtKB">
        <authorList>
            <consortium name="RefSeq"/>
        </authorList>
    </citation>
    <scope>IDENTIFICATION</scope>
    <source>
        <tissue evidence="6">Whole organism</tissue>
    </source>
</reference>
<dbReference type="Gene3D" id="3.80.10.10">
    <property type="entry name" value="Ribonuclease Inhibitor"/>
    <property type="match status" value="1"/>
</dbReference>
<dbReference type="InterPro" id="IPR045060">
    <property type="entry name" value="Phe-tRNA-ligase_IIc_bsu"/>
</dbReference>
<dbReference type="OrthoDB" id="67933at2759"/>
<protein>
    <submittedName>
        <fullName evidence="6">Leucine-rich repeat-containing protein 47-like</fullName>
    </submittedName>
</protein>
<dbReference type="Gene3D" id="3.50.40.10">
    <property type="entry name" value="Phenylalanyl-trna Synthetase, Chain B, domain 3"/>
    <property type="match status" value="1"/>
</dbReference>
<dbReference type="RefSeq" id="XP_018008220.1">
    <property type="nucleotide sequence ID" value="XM_018152731.2"/>
</dbReference>
<dbReference type="OMA" id="YDVKPPT"/>
<evidence type="ECO:0000256" key="3">
    <source>
        <dbReference type="SAM" id="MobiDB-lite"/>
    </source>
</evidence>
<gene>
    <name evidence="6" type="primary">LOC108665926</name>
</gene>
<dbReference type="InterPro" id="IPR032675">
    <property type="entry name" value="LRR_dom_sf"/>
</dbReference>
<evidence type="ECO:0000313" key="5">
    <source>
        <dbReference type="Proteomes" id="UP000694843"/>
    </source>
</evidence>
<dbReference type="Proteomes" id="UP000694843">
    <property type="component" value="Unplaced"/>
</dbReference>
<sequence>MWDIFEQIKCKGRRELSLSNVEIQNRENEIADESSGLFSLTQLNLLRINKSQLTKFPAALGQLKNLTSLVCSSNKLESLPKEIGCLTKLMLLDASNNKLSQLPEEVGTLEHLTTLNVNCNELTSLPDLSGCKALALMNASQNHLKEFFIIKEGSLELLAEVDLSNNKIESVPLNIGSLPLIKILNLENNEIKELHGNVLNCPKLKILKLSGNELRDRRFRKLVDAPRTSPEQVLKFVRQHFPLVEVKQNKSTVKNGNDEEDLSKGDGSSDDEGIVFSQPSLTIEYPSDDLLVCVTTEVLALRPHLVCCVVRNISLLDDKFKKFIVLQNKLHEGVCKRRLYSTIATHDLSKIQTSIPASPGSKARTGLSYTAQAKDLLKFVPLNRRSKPVTAAKFLTLVQDEADKQRKMQKSNNISGLYKYLQLVEGWTSFPCLLDAAGTVLSVPPLTNGDATKISTATTDMLLEVTSDKGLHACKQTMTELLQAVIDVNPDTDIIVQQVRVLGADGGLRCVFPASDDLTDMPSVRIIRPKKS</sequence>